<reference evidence="1 2" key="1">
    <citation type="submission" date="2019-03" db="EMBL/GenBank/DDBJ databases">
        <title>Sequencing the genomes of 1000 actinobacteria strains.</title>
        <authorList>
            <person name="Klenk H.-P."/>
        </authorList>
    </citation>
    <scope>NUCLEOTIDE SEQUENCE [LARGE SCALE GENOMIC DNA]</scope>
    <source>
        <strain evidence="1 2">DSM 18936</strain>
    </source>
</reference>
<keyword evidence="2" id="KW-1185">Reference proteome</keyword>
<evidence type="ECO:0000313" key="2">
    <source>
        <dbReference type="Proteomes" id="UP000294558"/>
    </source>
</evidence>
<comment type="caution">
    <text evidence="1">The sequence shown here is derived from an EMBL/GenBank/DDBJ whole genome shotgun (WGS) entry which is preliminary data.</text>
</comment>
<dbReference type="RefSeq" id="WP_133870209.1">
    <property type="nucleotide sequence ID" value="NZ_JAVJPS010000030.1"/>
</dbReference>
<dbReference type="Proteomes" id="UP000294558">
    <property type="component" value="Unassembled WGS sequence"/>
</dbReference>
<sequence>MIRRRWNDLRVGQHVLVHDDDDPALSLAAGQVTNVDRATGSNEVTIRIAPVNGPERLVRPSRLAVHFDTGEPAERCWRCEMRYP</sequence>
<name>A0A4R7I305_9ACTN</name>
<dbReference type="AlphaFoldDB" id="A0A4R7I305"/>
<organism evidence="1 2">
    <name type="scientific">Ilumatobacter fluminis</name>
    <dbReference type="NCBI Taxonomy" id="467091"/>
    <lineage>
        <taxon>Bacteria</taxon>
        <taxon>Bacillati</taxon>
        <taxon>Actinomycetota</taxon>
        <taxon>Acidimicrobiia</taxon>
        <taxon>Acidimicrobiales</taxon>
        <taxon>Ilumatobacteraceae</taxon>
        <taxon>Ilumatobacter</taxon>
    </lineage>
</organism>
<gene>
    <name evidence="1" type="ORF">BDK89_3574</name>
</gene>
<protein>
    <submittedName>
        <fullName evidence="1">Uncharacterized protein</fullName>
    </submittedName>
</protein>
<accession>A0A4R7I305</accession>
<evidence type="ECO:0000313" key="1">
    <source>
        <dbReference type="EMBL" id="TDT17961.1"/>
    </source>
</evidence>
<proteinExistence type="predicted"/>
<dbReference type="EMBL" id="SOAU01000001">
    <property type="protein sequence ID" value="TDT17961.1"/>
    <property type="molecule type" value="Genomic_DNA"/>
</dbReference>